<dbReference type="AlphaFoldDB" id="A0AAQ3L051"/>
<sequence length="406" mass="44206">MQQACLLFEEDKLQACPPPMAETGRRAREPIKRNKSPSARGSLRSFFTCKEYHHHEGDAKKSRCRRIGCPGSFCKLRDLHRPETSPPEPCKRRASVSSSGSAAANSSKKTPLAEINPVVSNSFSSHSPASVVAASSSSSPLGGSFRGMPLGRLSVCYECHMVVDPINGTPRYSSVRATICTCPDCGEIFMKAESLEIHQAVRHAVSELGPDDTGRKIVEIIFQSSWLKKRTPGCTIERILKVNNTAKTTARFEDYRDSIKNKASKLAKKHPRSTADGNELLRFYCTTFACSLGLNGATNLCDSITRCNLCSIIRDGFKADSLGRIRTMATSGRAHGAAQMASKNERIAMLVCRVIAGRVKRNQDGAEEYDSVAGAAGGHSNLDELFVFNAKAILPCFVVIYSCCTL</sequence>
<accession>A0AAQ3L051</accession>
<proteinExistence type="predicted"/>
<dbReference type="SUPFAM" id="SSF56399">
    <property type="entry name" value="ADP-ribosylation"/>
    <property type="match status" value="1"/>
</dbReference>
<dbReference type="GO" id="GO:0008270">
    <property type="term" value="F:zinc ion binding"/>
    <property type="evidence" value="ECO:0007669"/>
    <property type="project" value="UniProtKB-KW"/>
</dbReference>
<name>A0AAQ3L051_9LILI</name>
<protein>
    <recommendedName>
        <fullName evidence="3">C2H2-type domain-containing protein</fullName>
    </recommendedName>
</protein>
<evidence type="ECO:0000256" key="1">
    <source>
        <dbReference type="PROSITE-ProRule" id="PRU00042"/>
    </source>
</evidence>
<dbReference type="PROSITE" id="PS50157">
    <property type="entry name" value="ZINC_FINGER_C2H2_2"/>
    <property type="match status" value="1"/>
</dbReference>
<gene>
    <name evidence="4" type="ORF">Cni_G26637</name>
</gene>
<dbReference type="InterPro" id="IPR013087">
    <property type="entry name" value="Znf_C2H2_type"/>
</dbReference>
<evidence type="ECO:0000313" key="4">
    <source>
        <dbReference type="EMBL" id="WOL17844.1"/>
    </source>
</evidence>
<dbReference type="PANTHER" id="PTHR31681">
    <property type="entry name" value="C2H2-LIKE ZINC FINGER PROTEIN"/>
    <property type="match status" value="1"/>
</dbReference>
<dbReference type="Gene3D" id="3.90.228.10">
    <property type="match status" value="1"/>
</dbReference>
<keyword evidence="5" id="KW-1185">Reference proteome</keyword>
<feature type="compositionally biased region" description="Low complexity" evidence="2">
    <location>
        <begin position="95"/>
        <end position="107"/>
    </location>
</feature>
<dbReference type="PANTHER" id="PTHR31681:SF3">
    <property type="entry name" value="OS04G0690100 PROTEIN"/>
    <property type="match status" value="1"/>
</dbReference>
<dbReference type="PROSITE" id="PS00028">
    <property type="entry name" value="ZINC_FINGER_C2H2_1"/>
    <property type="match status" value="1"/>
</dbReference>
<dbReference type="Proteomes" id="UP001327560">
    <property type="component" value="Chromosome 8"/>
</dbReference>
<reference evidence="4 5" key="1">
    <citation type="submission" date="2023-10" db="EMBL/GenBank/DDBJ databases">
        <title>Chromosome-scale genome assembly provides insights into flower coloration mechanisms of Canna indica.</title>
        <authorList>
            <person name="Li C."/>
        </authorList>
    </citation>
    <scope>NUCLEOTIDE SEQUENCE [LARGE SCALE GENOMIC DNA]</scope>
    <source>
        <tissue evidence="4">Flower</tissue>
    </source>
</reference>
<dbReference type="EMBL" id="CP136897">
    <property type="protein sequence ID" value="WOL17844.1"/>
    <property type="molecule type" value="Genomic_DNA"/>
</dbReference>
<feature type="compositionally biased region" description="Basic and acidic residues" evidence="2">
    <location>
        <begin position="23"/>
        <end position="32"/>
    </location>
</feature>
<organism evidence="4 5">
    <name type="scientific">Canna indica</name>
    <name type="common">Indian-shot</name>
    <dbReference type="NCBI Taxonomy" id="4628"/>
    <lineage>
        <taxon>Eukaryota</taxon>
        <taxon>Viridiplantae</taxon>
        <taxon>Streptophyta</taxon>
        <taxon>Embryophyta</taxon>
        <taxon>Tracheophyta</taxon>
        <taxon>Spermatophyta</taxon>
        <taxon>Magnoliopsida</taxon>
        <taxon>Liliopsida</taxon>
        <taxon>Zingiberales</taxon>
        <taxon>Cannaceae</taxon>
        <taxon>Canna</taxon>
    </lineage>
</organism>
<keyword evidence="1" id="KW-0862">Zinc</keyword>
<evidence type="ECO:0000259" key="3">
    <source>
        <dbReference type="PROSITE" id="PS50157"/>
    </source>
</evidence>
<evidence type="ECO:0000256" key="2">
    <source>
        <dbReference type="SAM" id="MobiDB-lite"/>
    </source>
</evidence>
<keyword evidence="1" id="KW-0479">Metal-binding</keyword>
<feature type="region of interest" description="Disordered" evidence="2">
    <location>
        <begin position="80"/>
        <end position="110"/>
    </location>
</feature>
<feature type="region of interest" description="Disordered" evidence="2">
    <location>
        <begin position="18"/>
        <end position="39"/>
    </location>
</feature>
<evidence type="ECO:0000313" key="5">
    <source>
        <dbReference type="Proteomes" id="UP001327560"/>
    </source>
</evidence>
<keyword evidence="1" id="KW-0863">Zinc-finger</keyword>
<feature type="domain" description="C2H2-type" evidence="3">
    <location>
        <begin position="180"/>
        <end position="208"/>
    </location>
</feature>